<dbReference type="OrthoDB" id="9801052at2"/>
<feature type="binding site" evidence="7">
    <location>
        <position position="390"/>
    </location>
    <ligand>
        <name>substrate</name>
    </ligand>
</feature>
<dbReference type="RefSeq" id="WP_123933907.1">
    <property type="nucleotide sequence ID" value="NZ_CP033897.1"/>
</dbReference>
<dbReference type="InterPro" id="IPR015421">
    <property type="entry name" value="PyrdxlP-dep_Trfase_major"/>
</dbReference>
<dbReference type="UniPathway" id="UPA00078">
    <property type="reaction ID" value="UER00160"/>
</dbReference>
<evidence type="ECO:0000313" key="8">
    <source>
        <dbReference type="EMBL" id="AZA11365.1"/>
    </source>
</evidence>
<comment type="cofactor">
    <cofactor evidence="1 7">
        <name>pyridoxal 5'-phosphate</name>
        <dbReference type="ChEBI" id="CHEBI:597326"/>
    </cofactor>
</comment>
<dbReference type="HAMAP" id="MF_00834">
    <property type="entry name" value="BioA"/>
    <property type="match status" value="1"/>
</dbReference>
<dbReference type="GO" id="GO:0005737">
    <property type="term" value="C:cytoplasm"/>
    <property type="evidence" value="ECO:0007669"/>
    <property type="project" value="UniProtKB-SubCell"/>
</dbReference>
<dbReference type="InterPro" id="IPR005815">
    <property type="entry name" value="BioA"/>
</dbReference>
<dbReference type="PROSITE" id="PS00600">
    <property type="entry name" value="AA_TRANSFER_CLASS_3"/>
    <property type="match status" value="1"/>
</dbReference>
<dbReference type="FunFam" id="3.40.640.10:FF:000004">
    <property type="entry name" value="Acetylornithine aminotransferase"/>
    <property type="match status" value="1"/>
</dbReference>
<dbReference type="Gene3D" id="3.40.640.10">
    <property type="entry name" value="Type I PLP-dependent aspartate aminotransferase-like (Major domain)"/>
    <property type="match status" value="1"/>
</dbReference>
<keyword evidence="9" id="KW-1185">Reference proteome</keyword>
<dbReference type="GO" id="GO:0030170">
    <property type="term" value="F:pyridoxal phosphate binding"/>
    <property type="evidence" value="ECO:0007669"/>
    <property type="project" value="UniProtKB-UniRule"/>
</dbReference>
<name>A0A3G6J000_9CORY</name>
<dbReference type="InterPro" id="IPR049704">
    <property type="entry name" value="Aminotrans_3_PPA_site"/>
</dbReference>
<dbReference type="Pfam" id="PF00202">
    <property type="entry name" value="Aminotran_3"/>
    <property type="match status" value="1"/>
</dbReference>
<evidence type="ECO:0000256" key="2">
    <source>
        <dbReference type="ARBA" id="ARBA00022576"/>
    </source>
</evidence>
<comment type="function">
    <text evidence="7">Catalyzes the transfer of the alpha-amino group from S-adenosyl-L-methionine (SAM) to 7-keto-8-aminopelargonic acid (KAPA) to form 7,8-diaminopelargonic acid (DAPA). It is the only aminotransferase known to utilize SAM as an amino donor.</text>
</comment>
<dbReference type="KEGG" id="cgk:CGERO_05280"/>
<comment type="pathway">
    <text evidence="7">Cofactor biosynthesis; biotin biosynthesis; 7,8-diaminononanoate from 8-amino-7-oxononanoate (SAM route): step 1/1.</text>
</comment>
<comment type="subcellular location">
    <subcellularLocation>
        <location evidence="7">Cytoplasm</location>
    </subcellularLocation>
</comment>
<dbReference type="SUPFAM" id="SSF53383">
    <property type="entry name" value="PLP-dependent transferases"/>
    <property type="match status" value="1"/>
</dbReference>
<keyword evidence="5 7" id="KW-0093">Biotin biosynthesis</keyword>
<feature type="binding site" evidence="7">
    <location>
        <position position="243"/>
    </location>
    <ligand>
        <name>pyridoxal 5'-phosphate</name>
        <dbReference type="ChEBI" id="CHEBI:597326"/>
    </ligand>
</feature>
<evidence type="ECO:0000256" key="7">
    <source>
        <dbReference type="HAMAP-Rule" id="MF_00834"/>
    </source>
</evidence>
<keyword evidence="4 7" id="KW-0949">S-adenosyl-L-methionine</keyword>
<evidence type="ECO:0000256" key="4">
    <source>
        <dbReference type="ARBA" id="ARBA00022691"/>
    </source>
</evidence>
<accession>A0A3G6J000</accession>
<keyword evidence="3 7" id="KW-0808">Transferase</keyword>
<dbReference type="InterPro" id="IPR015422">
    <property type="entry name" value="PyrdxlP-dep_Trfase_small"/>
</dbReference>
<sequence length="430" mass="45843">MSEIAAFDAAHVWHPYGPMPSAVPPIVIERAQGIWLCTEDGKSLIDGMSSWWAAAHGHSHPSLQAAAHHQVDTMSHVMFGGLTHRPAVELARKLIAITDAPLEKVFFSDSGSVAVEVGLKMAYQYQRGKGHPERKRMLTWRRGYHGDTFATMSLCDPEGGMHEMWSSRVMSNVFAPHPPQRGASAEAIAQYANTIEELIDPTIAGIAIEPIVQGAGGMRFHDPELLVALREICDRHELVLLADEIATGFGRTGAMFATQAAGVTPDILCVGKALTGGFMSLAATITTDAVAKAISSPEGGGALLHGPTFMGNPLACAVAGAAVDLAGDPSLPQRVAAIEEQLKLGLEKLADRASVADVRVLGAIGVVEMHETIDMGLATKVLTEHGVWLRPFGKLLYTMPPFICEAEHINAICSAMTAVVDALEEVEAKR</sequence>
<comment type="subunit">
    <text evidence="7">Homodimer.</text>
</comment>
<dbReference type="GO" id="GO:0009102">
    <property type="term" value="P:biotin biosynthetic process"/>
    <property type="evidence" value="ECO:0007669"/>
    <property type="project" value="UniProtKB-UniRule"/>
</dbReference>
<feature type="site" description="Participates in the substrate recognition with KAPA and in a stacking interaction with the adenine ring of SAM" evidence="7">
    <location>
        <position position="16"/>
    </location>
</feature>
<evidence type="ECO:0000256" key="5">
    <source>
        <dbReference type="ARBA" id="ARBA00022756"/>
    </source>
</evidence>
<dbReference type="Gene3D" id="3.90.1150.10">
    <property type="entry name" value="Aspartate Aminotransferase, domain 1"/>
    <property type="match status" value="1"/>
</dbReference>
<feature type="binding site" evidence="7">
    <location>
        <position position="144"/>
    </location>
    <ligand>
        <name>substrate</name>
    </ligand>
</feature>
<dbReference type="EMBL" id="CP033897">
    <property type="protein sequence ID" value="AZA11365.1"/>
    <property type="molecule type" value="Genomic_DNA"/>
</dbReference>
<dbReference type="InterPro" id="IPR015424">
    <property type="entry name" value="PyrdxlP-dep_Trfase"/>
</dbReference>
<dbReference type="AlphaFoldDB" id="A0A3G6J000"/>
<comment type="catalytic activity">
    <reaction evidence="7">
        <text>(8S)-8-amino-7-oxononanoate + S-adenosyl-L-methionine = S-adenosyl-4-methylsulfanyl-2-oxobutanoate + (7R,8S)-7,8-diammoniononanoate</text>
        <dbReference type="Rhea" id="RHEA:16861"/>
        <dbReference type="ChEBI" id="CHEBI:16490"/>
        <dbReference type="ChEBI" id="CHEBI:59789"/>
        <dbReference type="ChEBI" id="CHEBI:149468"/>
        <dbReference type="ChEBI" id="CHEBI:149469"/>
        <dbReference type="EC" id="2.6.1.62"/>
    </reaction>
</comment>
<feature type="binding site" evidence="7">
    <location>
        <position position="306"/>
    </location>
    <ligand>
        <name>substrate</name>
    </ligand>
</feature>
<keyword evidence="7" id="KW-0963">Cytoplasm</keyword>
<dbReference type="InterPro" id="IPR005814">
    <property type="entry name" value="Aminotrans_3"/>
</dbReference>
<feature type="binding site" evidence="7">
    <location>
        <position position="51"/>
    </location>
    <ligand>
        <name>substrate</name>
    </ligand>
</feature>
<feature type="binding site" evidence="7">
    <location>
        <begin position="111"/>
        <end position="112"/>
    </location>
    <ligand>
        <name>pyridoxal 5'-phosphate</name>
        <dbReference type="ChEBI" id="CHEBI:597326"/>
    </ligand>
</feature>
<dbReference type="NCBIfam" id="TIGR00508">
    <property type="entry name" value="bioA"/>
    <property type="match status" value="1"/>
</dbReference>
<dbReference type="PANTHER" id="PTHR42684">
    <property type="entry name" value="ADENOSYLMETHIONINE-8-AMINO-7-OXONONANOATE AMINOTRANSFERASE"/>
    <property type="match status" value="1"/>
</dbReference>
<protein>
    <recommendedName>
        <fullName evidence="7">Adenosylmethionine-8-amino-7-oxononanoate aminotransferase</fullName>
        <ecNumber evidence="7">2.6.1.62</ecNumber>
    </recommendedName>
    <alternativeName>
        <fullName evidence="7">7,8-diamino-pelargonic acid aminotransferase</fullName>
        <shortName evidence="7">DAPA AT</shortName>
        <shortName evidence="7">DAPA aminotransferase</shortName>
    </alternativeName>
    <alternativeName>
        <fullName evidence="7">7,8-diaminononanoate synthase</fullName>
        <shortName evidence="7">DANS</shortName>
    </alternativeName>
    <alternativeName>
        <fullName evidence="7">Diaminopelargonic acid synthase</fullName>
    </alternativeName>
</protein>
<dbReference type="PIRSF" id="PIRSF000521">
    <property type="entry name" value="Transaminase_4ab_Lys_Orn"/>
    <property type="match status" value="1"/>
</dbReference>
<proteinExistence type="inferred from homology"/>
<dbReference type="EC" id="2.6.1.62" evidence="7"/>
<feature type="binding site" evidence="7">
    <location>
        <begin position="307"/>
        <end position="308"/>
    </location>
    <ligand>
        <name>pyridoxal 5'-phosphate</name>
        <dbReference type="ChEBI" id="CHEBI:597326"/>
    </ligand>
</feature>
<evidence type="ECO:0000256" key="3">
    <source>
        <dbReference type="ARBA" id="ARBA00022679"/>
    </source>
</evidence>
<dbReference type="GO" id="GO:0004015">
    <property type="term" value="F:adenosylmethionine-8-amino-7-oxononanoate transaminase activity"/>
    <property type="evidence" value="ECO:0007669"/>
    <property type="project" value="UniProtKB-UniRule"/>
</dbReference>
<evidence type="ECO:0000256" key="6">
    <source>
        <dbReference type="ARBA" id="ARBA00022898"/>
    </source>
</evidence>
<keyword evidence="6 7" id="KW-0663">Pyridoxal phosphate</keyword>
<evidence type="ECO:0000313" key="9">
    <source>
        <dbReference type="Proteomes" id="UP000271587"/>
    </source>
</evidence>
<reference evidence="8 9" key="1">
    <citation type="submission" date="2018-11" db="EMBL/GenBank/DDBJ databases">
        <authorList>
            <person name="Kleinhagauer T."/>
            <person name="Glaeser S.P."/>
            <person name="Spergser J."/>
            <person name="Ruckert C."/>
            <person name="Kaempfer P."/>
            <person name="Busse H.-J."/>
        </authorList>
    </citation>
    <scope>NUCLEOTIDE SEQUENCE [LARGE SCALE GENOMIC DNA]</scope>
    <source>
        <strain evidence="8 9">W8</strain>
    </source>
</reference>
<dbReference type="NCBIfam" id="NF004624">
    <property type="entry name" value="PRK05964.1"/>
    <property type="match status" value="1"/>
</dbReference>
<feature type="modified residue" description="N6-(pyridoxal phosphate)lysine" evidence="7">
    <location>
        <position position="272"/>
    </location>
</feature>
<dbReference type="Proteomes" id="UP000271587">
    <property type="component" value="Chromosome"/>
</dbReference>
<organism evidence="8 9">
    <name type="scientific">Corynebacterium gerontici</name>
    <dbReference type="NCBI Taxonomy" id="2079234"/>
    <lineage>
        <taxon>Bacteria</taxon>
        <taxon>Bacillati</taxon>
        <taxon>Actinomycetota</taxon>
        <taxon>Actinomycetes</taxon>
        <taxon>Mycobacteriales</taxon>
        <taxon>Corynebacteriaceae</taxon>
        <taxon>Corynebacterium</taxon>
    </lineage>
</organism>
<gene>
    <name evidence="7 8" type="primary">bioA</name>
    <name evidence="8" type="ORF">CGERO_05280</name>
</gene>
<dbReference type="CDD" id="cd00610">
    <property type="entry name" value="OAT_like"/>
    <property type="match status" value="1"/>
</dbReference>
<dbReference type="PANTHER" id="PTHR42684:SF17">
    <property type="entry name" value="ADENOSYLMETHIONINE-8-AMINO-7-OXONONANOATE AMINOTRANSFERASE"/>
    <property type="match status" value="1"/>
</dbReference>
<keyword evidence="2 7" id="KW-0032">Aminotransferase</keyword>
<feature type="binding site" evidence="7">
    <location>
        <position position="272"/>
    </location>
    <ligand>
        <name>substrate</name>
    </ligand>
</feature>
<comment type="similarity">
    <text evidence="7">Belongs to the class-III pyridoxal-phosphate-dependent aminotransferase family. BioA subfamily.</text>
</comment>
<evidence type="ECO:0000256" key="1">
    <source>
        <dbReference type="ARBA" id="ARBA00001933"/>
    </source>
</evidence>